<dbReference type="GO" id="GO:0012511">
    <property type="term" value="C:monolayer-surrounded lipid storage body"/>
    <property type="evidence" value="ECO:0000318"/>
    <property type="project" value="GO_Central"/>
</dbReference>
<evidence type="ECO:0000256" key="5">
    <source>
        <dbReference type="ARBA" id="ARBA00022677"/>
    </source>
</evidence>
<feature type="transmembrane region" description="Helical" evidence="10">
    <location>
        <begin position="23"/>
        <end position="48"/>
    </location>
</feature>
<dbReference type="InterPro" id="IPR000136">
    <property type="entry name" value="Oleosin"/>
</dbReference>
<keyword evidence="5" id="KW-0551">Lipid droplet</keyword>
<dbReference type="PANTHER" id="PTHR33203">
    <property type="entry name" value="OLEOSIN"/>
    <property type="match status" value="1"/>
</dbReference>
<comment type="similarity">
    <text evidence="4">Belongs to the oleosin family.</text>
</comment>
<evidence type="ECO:0000256" key="8">
    <source>
        <dbReference type="ARBA" id="ARBA00023136"/>
    </source>
</evidence>
<dbReference type="SMR" id="B9RAW7"/>
<accession>B9RAW7</accession>
<evidence type="ECO:0000256" key="10">
    <source>
        <dbReference type="SAM" id="Phobius"/>
    </source>
</evidence>
<dbReference type="Proteomes" id="UP000008311">
    <property type="component" value="Unassembled WGS sequence"/>
</dbReference>
<dbReference type="OrthoDB" id="1929188at2759"/>
<dbReference type="GO" id="GO:0010344">
    <property type="term" value="P:seed oilbody biogenesis"/>
    <property type="evidence" value="ECO:0000318"/>
    <property type="project" value="GO_Central"/>
</dbReference>
<evidence type="ECO:0000256" key="1">
    <source>
        <dbReference type="ARBA" id="ARBA00002582"/>
    </source>
</evidence>
<reference evidence="12" key="1">
    <citation type="journal article" date="2010" name="Nat. Biotechnol.">
        <title>Draft genome sequence of the oilseed species Ricinus communis.</title>
        <authorList>
            <person name="Chan A.P."/>
            <person name="Crabtree J."/>
            <person name="Zhao Q."/>
            <person name="Lorenzi H."/>
            <person name="Orvis J."/>
            <person name="Puiu D."/>
            <person name="Melake-Berhan A."/>
            <person name="Jones K.M."/>
            <person name="Redman J."/>
            <person name="Chen G."/>
            <person name="Cahoon E.B."/>
            <person name="Gedil M."/>
            <person name="Stanke M."/>
            <person name="Haas B.J."/>
            <person name="Wortman J.R."/>
            <person name="Fraser-Liggett C.M."/>
            <person name="Ravel J."/>
            <person name="Rabinowicz P.D."/>
        </authorList>
    </citation>
    <scope>NUCLEOTIDE SEQUENCE [LARGE SCALE GENOMIC DNA]</scope>
    <source>
        <strain evidence="12">cv. Hale</strain>
    </source>
</reference>
<evidence type="ECO:0000313" key="12">
    <source>
        <dbReference type="Proteomes" id="UP000008311"/>
    </source>
</evidence>
<dbReference type="EMBL" id="EQ973773">
    <property type="protein sequence ID" value="EEF51944.1"/>
    <property type="molecule type" value="Genomic_DNA"/>
</dbReference>
<evidence type="ECO:0000256" key="6">
    <source>
        <dbReference type="ARBA" id="ARBA00022692"/>
    </source>
</evidence>
<sequence>MAERLQQQQQQGHDKKGPSTSQILAVVTLLPLSGTLLFLAGATLVGALTGLGVTTPLFVIFSPVLVPAAFVIGLAVLGFSVSGAFGITALSSLSWMLNNFRRMIGLLPQQMEHAKRRVQETTGQLGQKARDVGQTVQSKAQ</sequence>
<dbReference type="InParanoid" id="B9RAW7"/>
<dbReference type="GO" id="GO:0016020">
    <property type="term" value="C:membrane"/>
    <property type="evidence" value="ECO:0007669"/>
    <property type="project" value="UniProtKB-SubCell"/>
</dbReference>
<organism evidence="11 12">
    <name type="scientific">Ricinus communis</name>
    <name type="common">Castor bean</name>
    <dbReference type="NCBI Taxonomy" id="3988"/>
    <lineage>
        <taxon>Eukaryota</taxon>
        <taxon>Viridiplantae</taxon>
        <taxon>Streptophyta</taxon>
        <taxon>Embryophyta</taxon>
        <taxon>Tracheophyta</taxon>
        <taxon>Spermatophyta</taxon>
        <taxon>Magnoliopsida</taxon>
        <taxon>eudicotyledons</taxon>
        <taxon>Gunneridae</taxon>
        <taxon>Pentapetalae</taxon>
        <taxon>rosids</taxon>
        <taxon>fabids</taxon>
        <taxon>Malpighiales</taxon>
        <taxon>Euphorbiaceae</taxon>
        <taxon>Acalyphoideae</taxon>
        <taxon>Acalypheae</taxon>
        <taxon>Ricinus</taxon>
    </lineage>
</organism>
<dbReference type="KEGG" id="rcu:8278308"/>
<keyword evidence="6 10" id="KW-0812">Transmembrane</keyword>
<keyword evidence="8 10" id="KW-0472">Membrane</keyword>
<dbReference type="Pfam" id="PF01277">
    <property type="entry name" value="Oleosin"/>
    <property type="match status" value="1"/>
</dbReference>
<feature type="transmembrane region" description="Helical" evidence="10">
    <location>
        <begin position="68"/>
        <end position="93"/>
    </location>
</feature>
<dbReference type="GO" id="GO:0050826">
    <property type="term" value="P:response to freezing"/>
    <property type="evidence" value="ECO:0000318"/>
    <property type="project" value="GO_Central"/>
</dbReference>
<evidence type="ECO:0000256" key="2">
    <source>
        <dbReference type="ARBA" id="ARBA00004141"/>
    </source>
</evidence>
<evidence type="ECO:0000256" key="4">
    <source>
        <dbReference type="ARBA" id="ARBA00010858"/>
    </source>
</evidence>
<dbReference type="PANTHER" id="PTHR33203:SF44">
    <property type="entry name" value="OLEOSIN 20.3 KDA"/>
    <property type="match status" value="1"/>
</dbReference>
<evidence type="ECO:0000256" key="9">
    <source>
        <dbReference type="SAM" id="MobiDB-lite"/>
    </source>
</evidence>
<evidence type="ECO:0000256" key="7">
    <source>
        <dbReference type="ARBA" id="ARBA00022989"/>
    </source>
</evidence>
<comment type="subcellular location">
    <subcellularLocation>
        <location evidence="3">Lipid droplet</location>
    </subcellularLocation>
    <subcellularLocation>
        <location evidence="2">Membrane</location>
        <topology evidence="2">Multi-pass membrane protein</topology>
    </subcellularLocation>
</comment>
<dbReference type="OMA" id="GHMGQRV"/>
<proteinExistence type="inferred from homology"/>
<protein>
    <submittedName>
        <fullName evidence="11">Oleosin 18.2 kDa, putative</fullName>
    </submittedName>
</protein>
<keyword evidence="12" id="KW-1185">Reference proteome</keyword>
<keyword evidence="7 10" id="KW-1133">Transmembrane helix</keyword>
<dbReference type="GO" id="GO:0019915">
    <property type="term" value="P:lipid storage"/>
    <property type="evidence" value="ECO:0000318"/>
    <property type="project" value="GO_Central"/>
</dbReference>
<feature type="region of interest" description="Disordered" evidence="9">
    <location>
        <begin position="118"/>
        <end position="141"/>
    </location>
</feature>
<gene>
    <name evidence="11" type="ORF">RCOM_1509400</name>
</gene>
<evidence type="ECO:0000256" key="3">
    <source>
        <dbReference type="ARBA" id="ARBA00004502"/>
    </source>
</evidence>
<dbReference type="AlphaFoldDB" id="B9RAW7"/>
<evidence type="ECO:0000313" key="11">
    <source>
        <dbReference type="EMBL" id="EEF51944.1"/>
    </source>
</evidence>
<dbReference type="STRING" id="3988.B9RAW7"/>
<name>B9RAW7_RICCO</name>
<comment type="function">
    <text evidence="1">May have a structural role to stabilize the lipid body during desiccation of the seed by preventing coalescence of the oil. Probably interacts with both lipid and phospholipid moieties of lipid bodies. May also provide recognition signals for specific lipase anchorage in lipolysis during seedling growth.</text>
</comment>